<reference evidence="3 4" key="1">
    <citation type="submission" date="2019-09" db="EMBL/GenBank/DDBJ databases">
        <title>Genome sequence of Hymenobacter sp. M3.</title>
        <authorList>
            <person name="Srinivasan S."/>
        </authorList>
    </citation>
    <scope>NUCLEOTIDE SEQUENCE [LARGE SCALE GENOMIC DNA]</scope>
    <source>
        <strain evidence="3 4">M3</strain>
    </source>
</reference>
<keyword evidence="4" id="KW-1185">Reference proteome</keyword>
<feature type="compositionally biased region" description="Basic residues" evidence="1">
    <location>
        <begin position="136"/>
        <end position="145"/>
    </location>
</feature>
<feature type="signal peptide" evidence="2">
    <location>
        <begin position="1"/>
        <end position="23"/>
    </location>
</feature>
<dbReference type="AlphaFoldDB" id="A0A7L5A4K5"/>
<evidence type="ECO:0000256" key="2">
    <source>
        <dbReference type="SAM" id="SignalP"/>
    </source>
</evidence>
<dbReference type="EMBL" id="VTWU01000002">
    <property type="protein sequence ID" value="KAA9338474.1"/>
    <property type="molecule type" value="Genomic_DNA"/>
</dbReference>
<proteinExistence type="predicted"/>
<organism evidence="3 4">
    <name type="scientific">Hymenobacter busanensis</name>
    <dbReference type="NCBI Taxonomy" id="2607656"/>
    <lineage>
        <taxon>Bacteria</taxon>
        <taxon>Pseudomonadati</taxon>
        <taxon>Bacteroidota</taxon>
        <taxon>Cytophagia</taxon>
        <taxon>Cytophagales</taxon>
        <taxon>Hymenobacteraceae</taxon>
        <taxon>Hymenobacter</taxon>
    </lineage>
</organism>
<comment type="caution">
    <text evidence="3">The sequence shown here is derived from an EMBL/GenBank/DDBJ whole genome shotgun (WGS) entry which is preliminary data.</text>
</comment>
<gene>
    <name evidence="3" type="ORF">F0P96_06475</name>
</gene>
<keyword evidence="2" id="KW-0732">Signal</keyword>
<feature type="region of interest" description="Disordered" evidence="1">
    <location>
        <begin position="65"/>
        <end position="145"/>
    </location>
</feature>
<name>A0A7L5A4K5_9BACT</name>
<feature type="compositionally biased region" description="Basic residues" evidence="1">
    <location>
        <begin position="116"/>
        <end position="129"/>
    </location>
</feature>
<evidence type="ECO:0000256" key="1">
    <source>
        <dbReference type="SAM" id="MobiDB-lite"/>
    </source>
</evidence>
<protein>
    <submittedName>
        <fullName evidence="3">Uncharacterized protein</fullName>
    </submittedName>
</protein>
<dbReference type="Proteomes" id="UP000326380">
    <property type="component" value="Unassembled WGS sequence"/>
</dbReference>
<sequence>MMTMFKYALSTAAAVLLSVAVHAQEGPAQHDAAPVAGKVAVPVGPTLPGEEKLSAQERAERTFLMPPRKKMPSVRAVAPRPQLDPSSADALAIGPPTVEEMAEENAAAVKAAAPKRTYHRTSTRRRSSAHRSTSSGRKKTTKRRR</sequence>
<feature type="chain" id="PRO_5043635742" evidence="2">
    <location>
        <begin position="24"/>
        <end position="145"/>
    </location>
</feature>
<evidence type="ECO:0000313" key="4">
    <source>
        <dbReference type="Proteomes" id="UP000326380"/>
    </source>
</evidence>
<evidence type="ECO:0000313" key="3">
    <source>
        <dbReference type="EMBL" id="KAA9338474.1"/>
    </source>
</evidence>
<accession>A0A7L5A4K5</accession>